<organism evidence="2 3">
    <name type="scientific">Laodelphax striatellus</name>
    <name type="common">Small brown planthopper</name>
    <name type="synonym">Delphax striatella</name>
    <dbReference type="NCBI Taxonomy" id="195883"/>
    <lineage>
        <taxon>Eukaryota</taxon>
        <taxon>Metazoa</taxon>
        <taxon>Ecdysozoa</taxon>
        <taxon>Arthropoda</taxon>
        <taxon>Hexapoda</taxon>
        <taxon>Insecta</taxon>
        <taxon>Pterygota</taxon>
        <taxon>Neoptera</taxon>
        <taxon>Paraneoptera</taxon>
        <taxon>Hemiptera</taxon>
        <taxon>Auchenorrhyncha</taxon>
        <taxon>Fulgoroidea</taxon>
        <taxon>Delphacidae</taxon>
        <taxon>Criomorphinae</taxon>
        <taxon>Laodelphax</taxon>
    </lineage>
</organism>
<dbReference type="GO" id="GO:0005524">
    <property type="term" value="F:ATP binding"/>
    <property type="evidence" value="ECO:0007669"/>
    <property type="project" value="InterPro"/>
</dbReference>
<evidence type="ECO:0000313" key="3">
    <source>
        <dbReference type="Proteomes" id="UP000291343"/>
    </source>
</evidence>
<dbReference type="OrthoDB" id="413460at2759"/>
<dbReference type="AlphaFoldDB" id="A0A482XFS3"/>
<dbReference type="InterPro" id="IPR038718">
    <property type="entry name" value="SNF2-like_sf"/>
</dbReference>
<dbReference type="InterPro" id="IPR000330">
    <property type="entry name" value="SNF2_N"/>
</dbReference>
<feature type="domain" description="Helicase ATP-binding" evidence="1">
    <location>
        <begin position="24"/>
        <end position="254"/>
    </location>
</feature>
<protein>
    <recommendedName>
        <fullName evidence="1">Helicase ATP-binding domain-containing protein</fullName>
    </recommendedName>
</protein>
<comment type="caution">
    <text evidence="2">The sequence shown here is derived from an EMBL/GenBank/DDBJ whole genome shotgun (WGS) entry which is preliminary data.</text>
</comment>
<dbReference type="Gene3D" id="3.40.50.10810">
    <property type="entry name" value="Tandem AAA-ATPase domain"/>
    <property type="match status" value="1"/>
</dbReference>
<dbReference type="Pfam" id="PF00176">
    <property type="entry name" value="SNF2-rel_dom"/>
    <property type="match status" value="1"/>
</dbReference>
<gene>
    <name evidence="2" type="ORF">LSTR_LSTR016634</name>
</gene>
<proteinExistence type="predicted"/>
<dbReference type="GO" id="GO:0007131">
    <property type="term" value="P:reciprocal meiotic recombination"/>
    <property type="evidence" value="ECO:0007669"/>
    <property type="project" value="TreeGrafter"/>
</dbReference>
<dbReference type="GO" id="GO:0005634">
    <property type="term" value="C:nucleus"/>
    <property type="evidence" value="ECO:0007669"/>
    <property type="project" value="TreeGrafter"/>
</dbReference>
<dbReference type="GO" id="GO:0045003">
    <property type="term" value="P:double-strand break repair via synthesis-dependent strand annealing"/>
    <property type="evidence" value="ECO:0007669"/>
    <property type="project" value="TreeGrafter"/>
</dbReference>
<evidence type="ECO:0000313" key="2">
    <source>
        <dbReference type="EMBL" id="RZF44430.1"/>
    </source>
</evidence>
<feature type="non-terminal residue" evidence="2">
    <location>
        <position position="1"/>
    </location>
</feature>
<dbReference type="SMR" id="A0A482XFS3"/>
<dbReference type="InParanoid" id="A0A482XFS3"/>
<sequence>LSEHDKLKMEKEKILVHVVVDPILSNILRPHQREGVKFMYECVTGQRIEDAYGCIMADEMGLGKTLQCITLMWTLLRQGPEAKPTIEKAVIVAPSSLVRNWCNEITKWLGGRVNPLAIDGGGKEVVERNLNSFMQTYSRRPANPILVISRSGSDRLKCRRRCFCPALHSERFVGVLQSGALCQRRHSGNSSGVPQTLRDAILKGQDALASTRSVRVRKTQRLSNSWIGLVQPLSDSAHVALLSNSTCPSNRTEWFVSPVAMHLATSTTADYLPTMLSALSKVMQKGHLYVSSFFDNLFEETVTCHPDLVLINTGWNGWLRRITKHTSLPVWLMNSLHKK</sequence>
<dbReference type="SUPFAM" id="SSF52540">
    <property type="entry name" value="P-loop containing nucleoside triphosphate hydrolases"/>
    <property type="match status" value="1"/>
</dbReference>
<dbReference type="GO" id="GO:0015616">
    <property type="term" value="F:DNA translocase activity"/>
    <property type="evidence" value="ECO:0007669"/>
    <property type="project" value="TreeGrafter"/>
</dbReference>
<evidence type="ECO:0000259" key="1">
    <source>
        <dbReference type="SMART" id="SM00487"/>
    </source>
</evidence>
<keyword evidence="3" id="KW-1185">Reference proteome</keyword>
<dbReference type="InterPro" id="IPR014001">
    <property type="entry name" value="Helicase_ATP-bd"/>
</dbReference>
<dbReference type="PANTHER" id="PTHR45629">
    <property type="entry name" value="SNF2/RAD54 FAMILY MEMBER"/>
    <property type="match status" value="1"/>
</dbReference>
<dbReference type="PANTHER" id="PTHR45629:SF7">
    <property type="entry name" value="DNA EXCISION REPAIR PROTEIN ERCC-6-RELATED"/>
    <property type="match status" value="1"/>
</dbReference>
<dbReference type="EMBL" id="QKKF02010545">
    <property type="protein sequence ID" value="RZF44430.1"/>
    <property type="molecule type" value="Genomic_DNA"/>
</dbReference>
<name>A0A482XFS3_LAOST</name>
<dbReference type="Proteomes" id="UP000291343">
    <property type="component" value="Unassembled WGS sequence"/>
</dbReference>
<accession>A0A482XFS3</accession>
<dbReference type="InterPro" id="IPR027417">
    <property type="entry name" value="P-loop_NTPase"/>
</dbReference>
<dbReference type="InterPro" id="IPR050496">
    <property type="entry name" value="SNF2_RAD54_helicase_repair"/>
</dbReference>
<dbReference type="STRING" id="195883.A0A482XFS3"/>
<dbReference type="FunFam" id="3.40.50.10810:FF:000152">
    <property type="entry name" value="Protein CBG00336"/>
    <property type="match status" value="1"/>
</dbReference>
<reference evidence="2 3" key="1">
    <citation type="journal article" date="2017" name="Gigascience">
        <title>Genome sequence of the small brown planthopper, Laodelphax striatellus.</title>
        <authorList>
            <person name="Zhu J."/>
            <person name="Jiang F."/>
            <person name="Wang X."/>
            <person name="Yang P."/>
            <person name="Bao Y."/>
            <person name="Zhao W."/>
            <person name="Wang W."/>
            <person name="Lu H."/>
            <person name="Wang Q."/>
            <person name="Cui N."/>
            <person name="Li J."/>
            <person name="Chen X."/>
            <person name="Luo L."/>
            <person name="Yu J."/>
            <person name="Kang L."/>
            <person name="Cui F."/>
        </authorList>
    </citation>
    <scope>NUCLEOTIDE SEQUENCE [LARGE SCALE GENOMIC DNA]</scope>
    <source>
        <strain evidence="2">Lst14</strain>
    </source>
</reference>
<dbReference type="SMART" id="SM00487">
    <property type="entry name" value="DEXDc"/>
    <property type="match status" value="1"/>
</dbReference>